<gene>
    <name evidence="2" type="ORF">BSL78_27197</name>
</gene>
<feature type="non-terminal residue" evidence="2">
    <location>
        <position position="1"/>
    </location>
</feature>
<protein>
    <submittedName>
        <fullName evidence="2">Uncharacterized protein</fullName>
    </submittedName>
</protein>
<keyword evidence="1" id="KW-0472">Membrane</keyword>
<name>A0A2G8JJP5_STIJA</name>
<evidence type="ECO:0000313" key="2">
    <source>
        <dbReference type="EMBL" id="PIK35972.1"/>
    </source>
</evidence>
<proteinExistence type="predicted"/>
<evidence type="ECO:0000256" key="1">
    <source>
        <dbReference type="SAM" id="Phobius"/>
    </source>
</evidence>
<reference evidence="2 3" key="1">
    <citation type="journal article" date="2017" name="PLoS Biol.">
        <title>The sea cucumber genome provides insights into morphological evolution and visceral regeneration.</title>
        <authorList>
            <person name="Zhang X."/>
            <person name="Sun L."/>
            <person name="Yuan J."/>
            <person name="Sun Y."/>
            <person name="Gao Y."/>
            <person name="Zhang L."/>
            <person name="Li S."/>
            <person name="Dai H."/>
            <person name="Hamel J.F."/>
            <person name="Liu C."/>
            <person name="Yu Y."/>
            <person name="Liu S."/>
            <person name="Lin W."/>
            <person name="Guo K."/>
            <person name="Jin S."/>
            <person name="Xu P."/>
            <person name="Storey K.B."/>
            <person name="Huan P."/>
            <person name="Zhang T."/>
            <person name="Zhou Y."/>
            <person name="Zhang J."/>
            <person name="Lin C."/>
            <person name="Li X."/>
            <person name="Xing L."/>
            <person name="Huo D."/>
            <person name="Sun M."/>
            <person name="Wang L."/>
            <person name="Mercier A."/>
            <person name="Li F."/>
            <person name="Yang H."/>
            <person name="Xiang J."/>
        </authorList>
    </citation>
    <scope>NUCLEOTIDE SEQUENCE [LARGE SCALE GENOMIC DNA]</scope>
    <source>
        <strain evidence="2">Shaxun</strain>
        <tissue evidence="2">Muscle</tissue>
    </source>
</reference>
<comment type="caution">
    <text evidence="2">The sequence shown here is derived from an EMBL/GenBank/DDBJ whole genome shotgun (WGS) entry which is preliminary data.</text>
</comment>
<dbReference type="EMBL" id="MRZV01001772">
    <property type="protein sequence ID" value="PIK35972.1"/>
    <property type="molecule type" value="Genomic_DNA"/>
</dbReference>
<accession>A0A2G8JJP5</accession>
<feature type="transmembrane region" description="Helical" evidence="1">
    <location>
        <begin position="6"/>
        <end position="31"/>
    </location>
</feature>
<organism evidence="2 3">
    <name type="scientific">Stichopus japonicus</name>
    <name type="common">Sea cucumber</name>
    <dbReference type="NCBI Taxonomy" id="307972"/>
    <lineage>
        <taxon>Eukaryota</taxon>
        <taxon>Metazoa</taxon>
        <taxon>Echinodermata</taxon>
        <taxon>Eleutherozoa</taxon>
        <taxon>Echinozoa</taxon>
        <taxon>Holothuroidea</taxon>
        <taxon>Aspidochirotacea</taxon>
        <taxon>Aspidochirotida</taxon>
        <taxon>Stichopodidae</taxon>
        <taxon>Apostichopus</taxon>
    </lineage>
</organism>
<dbReference type="Proteomes" id="UP000230750">
    <property type="component" value="Unassembled WGS sequence"/>
</dbReference>
<dbReference type="AlphaFoldDB" id="A0A2G8JJP5"/>
<keyword evidence="1" id="KW-0812">Transmembrane</keyword>
<keyword evidence="3" id="KW-1185">Reference proteome</keyword>
<keyword evidence="1" id="KW-1133">Transmembrane helix</keyword>
<evidence type="ECO:0000313" key="3">
    <source>
        <dbReference type="Proteomes" id="UP000230750"/>
    </source>
</evidence>
<sequence length="152" mass="17316">NDNDGTSLWIVIVAVVVILLLVLGFVGLLWYRSRRQRGGVAHPDKVENNETDVRGNQLVNPHGDVNDEIVYSGDPKYYSIEDGEAKIPTYALPDQEMFNNPDSYETVDKKATTKSKETLENYHLKNSNIQINRFEQIDKNKGSCECEWQNGR</sequence>